<organism evidence="1 2">
    <name type="scientific">Parelaphostrongylus tenuis</name>
    <name type="common">Meningeal worm</name>
    <dbReference type="NCBI Taxonomy" id="148309"/>
    <lineage>
        <taxon>Eukaryota</taxon>
        <taxon>Metazoa</taxon>
        <taxon>Ecdysozoa</taxon>
        <taxon>Nematoda</taxon>
        <taxon>Chromadorea</taxon>
        <taxon>Rhabditida</taxon>
        <taxon>Rhabditina</taxon>
        <taxon>Rhabditomorpha</taxon>
        <taxon>Strongyloidea</taxon>
        <taxon>Metastrongylidae</taxon>
        <taxon>Parelaphostrongylus</taxon>
    </lineage>
</organism>
<proteinExistence type="predicted"/>
<comment type="caution">
    <text evidence="1">The sequence shown here is derived from an EMBL/GenBank/DDBJ whole genome shotgun (WGS) entry which is preliminary data.</text>
</comment>
<name>A0AAD5QNY2_PARTN</name>
<dbReference type="AlphaFoldDB" id="A0AAD5QNY2"/>
<keyword evidence="2" id="KW-1185">Reference proteome</keyword>
<accession>A0AAD5QNY2</accession>
<gene>
    <name evidence="1" type="ORF">KIN20_013975</name>
</gene>
<dbReference type="Proteomes" id="UP001196413">
    <property type="component" value="Unassembled WGS sequence"/>
</dbReference>
<protein>
    <submittedName>
        <fullName evidence="1">Uncharacterized protein</fullName>
    </submittedName>
</protein>
<reference evidence="1" key="1">
    <citation type="submission" date="2021-06" db="EMBL/GenBank/DDBJ databases">
        <title>Parelaphostrongylus tenuis whole genome reference sequence.</title>
        <authorList>
            <person name="Garwood T.J."/>
            <person name="Larsen P.A."/>
            <person name="Fountain-Jones N.M."/>
            <person name="Garbe J.R."/>
            <person name="Macchietto M.G."/>
            <person name="Kania S.A."/>
            <person name="Gerhold R.W."/>
            <person name="Richards J.E."/>
            <person name="Wolf T.M."/>
        </authorList>
    </citation>
    <scope>NUCLEOTIDE SEQUENCE</scope>
    <source>
        <strain evidence="1">MNPRO001-30</strain>
        <tissue evidence="1">Meninges</tissue>
    </source>
</reference>
<evidence type="ECO:0000313" key="2">
    <source>
        <dbReference type="Proteomes" id="UP001196413"/>
    </source>
</evidence>
<evidence type="ECO:0000313" key="1">
    <source>
        <dbReference type="EMBL" id="KAJ1356289.1"/>
    </source>
</evidence>
<sequence length="102" mass="11404">MTARVKALKSGSGFTYTTKPDHTFGKVLQLVLEKNSQRWPPMCVRDEHGFHVFRDGDATTPLRHQPVITATAIQGSKWELNTCEDNSHDAHSSGHDFAVLKD</sequence>
<dbReference type="EMBL" id="JAHQIW010002778">
    <property type="protein sequence ID" value="KAJ1356289.1"/>
    <property type="molecule type" value="Genomic_DNA"/>
</dbReference>